<dbReference type="Proteomes" id="UP000255000">
    <property type="component" value="Unassembled WGS sequence"/>
</dbReference>
<dbReference type="AlphaFoldDB" id="A0A378ZU11"/>
<evidence type="ECO:0000313" key="3">
    <source>
        <dbReference type="Proteomes" id="UP000255000"/>
    </source>
</evidence>
<keyword evidence="1" id="KW-0812">Transmembrane</keyword>
<proteinExistence type="predicted"/>
<dbReference type="InterPro" id="IPR031876">
    <property type="entry name" value="DUF4760"/>
</dbReference>
<evidence type="ECO:0008006" key="4">
    <source>
        <dbReference type="Google" id="ProtNLM"/>
    </source>
</evidence>
<dbReference type="Pfam" id="PF15956">
    <property type="entry name" value="DUF4760"/>
    <property type="match status" value="1"/>
</dbReference>
<protein>
    <recommendedName>
        <fullName evidence="4">DUF4760 domain-containing protein</fullName>
    </recommendedName>
</protein>
<dbReference type="OrthoDB" id="7866848at2"/>
<keyword evidence="1" id="KW-1133">Transmembrane helix</keyword>
<reference evidence="2 3" key="1">
    <citation type="submission" date="2018-06" db="EMBL/GenBank/DDBJ databases">
        <authorList>
            <consortium name="Pathogen Informatics"/>
            <person name="Doyle S."/>
        </authorList>
    </citation>
    <scope>NUCLEOTIDE SEQUENCE [LARGE SCALE GENOMIC DNA]</scope>
    <source>
        <strain evidence="2 3">NCTC13350</strain>
    </source>
</reference>
<accession>A0A378ZU11</accession>
<sequence length="181" mass="21082">MDWLLGLVGENELRLLLLSVVVVFLVGAITILTSLISIWVNRNVLIKQATMSFILQAESDKELLEAQKKFNELAKAGHIERYAAKDKQAEDEAEQIRRCLNHYELLAVGINSGVIHEGLYRAWFEKGTIHYWTLAWPFIDSLRQSTGKDELYHEFELLKNKFSPPPKPKVEVWHKRLLRRW</sequence>
<name>A0A378ZU11_9HYPH</name>
<evidence type="ECO:0000313" key="2">
    <source>
        <dbReference type="EMBL" id="SUB00736.1"/>
    </source>
</evidence>
<feature type="transmembrane region" description="Helical" evidence="1">
    <location>
        <begin position="15"/>
        <end position="40"/>
    </location>
</feature>
<evidence type="ECO:0000256" key="1">
    <source>
        <dbReference type="SAM" id="Phobius"/>
    </source>
</evidence>
<keyword evidence="1" id="KW-0472">Membrane</keyword>
<dbReference type="EMBL" id="UGSK01000001">
    <property type="protein sequence ID" value="SUB00736.1"/>
    <property type="molecule type" value="Genomic_DNA"/>
</dbReference>
<organism evidence="2 3">
    <name type="scientific">Pannonibacter phragmitetus</name>
    <dbReference type="NCBI Taxonomy" id="121719"/>
    <lineage>
        <taxon>Bacteria</taxon>
        <taxon>Pseudomonadati</taxon>
        <taxon>Pseudomonadota</taxon>
        <taxon>Alphaproteobacteria</taxon>
        <taxon>Hyphomicrobiales</taxon>
        <taxon>Stappiaceae</taxon>
        <taxon>Pannonibacter</taxon>
    </lineage>
</organism>
<gene>
    <name evidence="2" type="ORF">NCTC13350_01660</name>
</gene>
<dbReference type="RefSeq" id="WP_019965233.1">
    <property type="nucleotide sequence ID" value="NZ_UGSK01000001.1"/>
</dbReference>